<organism evidence="1 2">
    <name type="scientific">Halteria grandinella</name>
    <dbReference type="NCBI Taxonomy" id="5974"/>
    <lineage>
        <taxon>Eukaryota</taxon>
        <taxon>Sar</taxon>
        <taxon>Alveolata</taxon>
        <taxon>Ciliophora</taxon>
        <taxon>Intramacronucleata</taxon>
        <taxon>Spirotrichea</taxon>
        <taxon>Stichotrichia</taxon>
        <taxon>Sporadotrichida</taxon>
        <taxon>Halteriidae</taxon>
        <taxon>Halteria</taxon>
    </lineage>
</organism>
<gene>
    <name evidence="1" type="ORF">FGO68_gene441</name>
</gene>
<sequence length="185" mass="21103">MERFILYEISPVEASLISQKPKSLIILLPDLKPVSLSLIVGLSLLMDRNFSSSGFSIIFLRILDSNSMAPSSLSLFFPISLYSFSTRASSLSLKLYSSIDLFRLFQVLTTEAFMLILSPCFLRISWYISITFTVGLLSFKKPYDLLKVHLCQSIRQCMIIEAPRLSLSPQRRTTFQSDDKAFQRH</sequence>
<reference evidence="1" key="1">
    <citation type="submission" date="2019-06" db="EMBL/GenBank/DDBJ databases">
        <authorList>
            <person name="Zheng W."/>
        </authorList>
    </citation>
    <scope>NUCLEOTIDE SEQUENCE</scope>
    <source>
        <strain evidence="1">QDHG01</strain>
    </source>
</reference>
<evidence type="ECO:0000313" key="1">
    <source>
        <dbReference type="EMBL" id="TNV85422.1"/>
    </source>
</evidence>
<proteinExistence type="predicted"/>
<dbReference type="EMBL" id="RRYP01001844">
    <property type="protein sequence ID" value="TNV85422.1"/>
    <property type="molecule type" value="Genomic_DNA"/>
</dbReference>
<name>A0A8J8P1M2_HALGN</name>
<evidence type="ECO:0000313" key="2">
    <source>
        <dbReference type="Proteomes" id="UP000785679"/>
    </source>
</evidence>
<dbReference type="AlphaFoldDB" id="A0A8J8P1M2"/>
<comment type="caution">
    <text evidence="1">The sequence shown here is derived from an EMBL/GenBank/DDBJ whole genome shotgun (WGS) entry which is preliminary data.</text>
</comment>
<keyword evidence="2" id="KW-1185">Reference proteome</keyword>
<dbReference type="Proteomes" id="UP000785679">
    <property type="component" value="Unassembled WGS sequence"/>
</dbReference>
<accession>A0A8J8P1M2</accession>
<protein>
    <submittedName>
        <fullName evidence="1">Uncharacterized protein</fullName>
    </submittedName>
</protein>